<protein>
    <submittedName>
        <fullName evidence="4">GNAT family N-acetyltransferase</fullName>
    </submittedName>
</protein>
<keyword evidence="5" id="KW-1185">Reference proteome</keyword>
<keyword evidence="2" id="KW-0012">Acyltransferase</keyword>
<dbReference type="RefSeq" id="WP_234863658.1">
    <property type="nucleotide sequence ID" value="NZ_JAKEVY010000001.1"/>
</dbReference>
<dbReference type="InterPro" id="IPR000182">
    <property type="entry name" value="GNAT_dom"/>
</dbReference>
<dbReference type="InterPro" id="IPR016181">
    <property type="entry name" value="Acyl_CoA_acyltransferase"/>
</dbReference>
<dbReference type="InterPro" id="IPR050832">
    <property type="entry name" value="Bact_Acetyltransf"/>
</dbReference>
<evidence type="ECO:0000256" key="2">
    <source>
        <dbReference type="ARBA" id="ARBA00023315"/>
    </source>
</evidence>
<comment type="caution">
    <text evidence="4">The sequence shown here is derived from an EMBL/GenBank/DDBJ whole genome shotgun (WGS) entry which is preliminary data.</text>
</comment>
<feature type="domain" description="N-acetyltransferase" evidence="3">
    <location>
        <begin position="5"/>
        <end position="166"/>
    </location>
</feature>
<evidence type="ECO:0000256" key="1">
    <source>
        <dbReference type="ARBA" id="ARBA00022679"/>
    </source>
</evidence>
<sequence length="166" mass="18905">MSEALVIRSADQDDIPTIGYLAHTIWPEVYSSIIPQEQIQYMLKLMYSPDSLEQQMGTQEHQFIIAEIEGQEVGFAAYSKLKDATWKLHKLYVLPSMHGKGIGRALLDMVEEEVRTHQGAHLVLNVNKQNKAVRFYTSMGFEIEDEVVLDIGHGFVMDDYIMGKDV</sequence>
<dbReference type="EMBL" id="JAKEVY010000001">
    <property type="protein sequence ID" value="MCF1713197.1"/>
    <property type="molecule type" value="Genomic_DNA"/>
</dbReference>
<dbReference type="PROSITE" id="PS51186">
    <property type="entry name" value="GNAT"/>
    <property type="match status" value="1"/>
</dbReference>
<keyword evidence="1" id="KW-0808">Transferase</keyword>
<dbReference type="Proteomes" id="UP001200145">
    <property type="component" value="Unassembled WGS sequence"/>
</dbReference>
<dbReference type="PANTHER" id="PTHR43877">
    <property type="entry name" value="AMINOALKYLPHOSPHONATE N-ACETYLTRANSFERASE-RELATED-RELATED"/>
    <property type="match status" value="1"/>
</dbReference>
<proteinExistence type="predicted"/>
<dbReference type="Gene3D" id="3.40.630.30">
    <property type="match status" value="1"/>
</dbReference>
<dbReference type="CDD" id="cd04301">
    <property type="entry name" value="NAT_SF"/>
    <property type="match status" value="1"/>
</dbReference>
<dbReference type="SUPFAM" id="SSF55729">
    <property type="entry name" value="Acyl-CoA N-acyltransferases (Nat)"/>
    <property type="match status" value="1"/>
</dbReference>
<accession>A0ABS9BDP8</accession>
<name>A0ABS9BDP8_9BACT</name>
<evidence type="ECO:0000313" key="5">
    <source>
        <dbReference type="Proteomes" id="UP001200145"/>
    </source>
</evidence>
<evidence type="ECO:0000313" key="4">
    <source>
        <dbReference type="EMBL" id="MCF1713197.1"/>
    </source>
</evidence>
<reference evidence="4 5" key="1">
    <citation type="submission" date="2022-01" db="EMBL/GenBank/DDBJ databases">
        <title>Flavihumibacter sp. nov., isolated from sediment of a river.</title>
        <authorList>
            <person name="Liu H."/>
        </authorList>
    </citation>
    <scope>NUCLEOTIDE SEQUENCE [LARGE SCALE GENOMIC DNA]</scope>
    <source>
        <strain evidence="4 5">RY-1</strain>
    </source>
</reference>
<evidence type="ECO:0000259" key="3">
    <source>
        <dbReference type="PROSITE" id="PS51186"/>
    </source>
</evidence>
<dbReference type="Pfam" id="PF13673">
    <property type="entry name" value="Acetyltransf_10"/>
    <property type="match status" value="1"/>
</dbReference>
<gene>
    <name evidence="4" type="ORF">L0U88_00980</name>
</gene>
<dbReference type="PANTHER" id="PTHR43877:SF2">
    <property type="entry name" value="AMINOALKYLPHOSPHONATE N-ACETYLTRANSFERASE-RELATED"/>
    <property type="match status" value="1"/>
</dbReference>
<organism evidence="4 5">
    <name type="scientific">Flavihumibacter fluminis</name>
    <dbReference type="NCBI Taxonomy" id="2909236"/>
    <lineage>
        <taxon>Bacteria</taxon>
        <taxon>Pseudomonadati</taxon>
        <taxon>Bacteroidota</taxon>
        <taxon>Chitinophagia</taxon>
        <taxon>Chitinophagales</taxon>
        <taxon>Chitinophagaceae</taxon>
        <taxon>Flavihumibacter</taxon>
    </lineage>
</organism>